<comment type="cofactor">
    <cofactor evidence="5">
        <name>Mg(2+)</name>
        <dbReference type="ChEBI" id="CHEBI:18420"/>
    </cofactor>
</comment>
<comment type="cofactor">
    <cofactor evidence="3">
        <name>pyridoxal 5'-phosphate</name>
        <dbReference type="ChEBI" id="CHEBI:597326"/>
    </cofactor>
</comment>
<gene>
    <name evidence="14" type="ORF">FNH09_32635</name>
</gene>
<feature type="domain" description="Tryptophan synthase beta chain-like PALP" evidence="13">
    <location>
        <begin position="26"/>
        <end position="310"/>
    </location>
</feature>
<dbReference type="GO" id="GO:0018114">
    <property type="term" value="F:threonine racemase activity"/>
    <property type="evidence" value="ECO:0007669"/>
    <property type="project" value="TreeGrafter"/>
</dbReference>
<evidence type="ECO:0000256" key="11">
    <source>
        <dbReference type="ARBA" id="ARBA00025527"/>
    </source>
</evidence>
<proteinExistence type="inferred from homology"/>
<comment type="catalytic activity">
    <reaction evidence="1">
        <text>L-threonine = 2-oxobutanoate + NH4(+)</text>
        <dbReference type="Rhea" id="RHEA:22108"/>
        <dbReference type="ChEBI" id="CHEBI:16763"/>
        <dbReference type="ChEBI" id="CHEBI:28938"/>
        <dbReference type="ChEBI" id="CHEBI:57926"/>
        <dbReference type="EC" id="4.3.1.19"/>
    </reaction>
</comment>
<evidence type="ECO:0000256" key="3">
    <source>
        <dbReference type="ARBA" id="ARBA00001933"/>
    </source>
</evidence>
<dbReference type="InterPro" id="IPR036052">
    <property type="entry name" value="TrpB-like_PALP_sf"/>
</dbReference>
<dbReference type="Pfam" id="PF00291">
    <property type="entry name" value="PALP"/>
    <property type="match status" value="1"/>
</dbReference>
<protein>
    <recommendedName>
        <fullName evidence="7">threonine ammonia-lyase</fullName>
        <ecNumber evidence="7">4.3.1.19</ecNumber>
    </recommendedName>
    <alternativeName>
        <fullName evidence="12">Threonine deaminase</fullName>
    </alternativeName>
</protein>
<sequence>MTAAAPLPITLDDVLDAAARLKGVAHRTPVLRSRTLDGLVGAEVFLKCENLQRVGAFKFRGAYNALSRLAPAQLARGVAAYSSGNHAQAVALAARELGTTAVIVMPEDAPRSKRDATAGYGAEIVTYDRYTGDRVVIAEALAAERGLTLVPPYDHPDVMAGQGTAALELLEEVGELDLLVVPVGGGGLIAGSATAAKGLRPGIRVTGVEPEAGDDTRRSLAAGRRVTVPVPRTIADGQALHTPGELTFAVNRRLVDDIALVSDDEIRDAMRFAFERLKTVVEPSGATPLAALLARRAGPLPPRVGVIVSGGNIDAARFAALCAEPA</sequence>
<comment type="cofactor">
    <cofactor evidence="2">
        <name>Ca(2+)</name>
        <dbReference type="ChEBI" id="CHEBI:29108"/>
    </cofactor>
</comment>
<dbReference type="GO" id="GO:0000287">
    <property type="term" value="F:magnesium ion binding"/>
    <property type="evidence" value="ECO:0007669"/>
    <property type="project" value="TreeGrafter"/>
</dbReference>
<dbReference type="GO" id="GO:0070179">
    <property type="term" value="P:D-serine biosynthetic process"/>
    <property type="evidence" value="ECO:0007669"/>
    <property type="project" value="TreeGrafter"/>
</dbReference>
<keyword evidence="10 14" id="KW-0456">Lyase</keyword>
<dbReference type="EMBL" id="VJZD01000180">
    <property type="protein sequence ID" value="MPY35809.1"/>
    <property type="molecule type" value="Genomic_DNA"/>
</dbReference>
<evidence type="ECO:0000256" key="10">
    <source>
        <dbReference type="ARBA" id="ARBA00023239"/>
    </source>
</evidence>
<organism evidence="14 15">
    <name type="scientific">Streptomyces adustus</name>
    <dbReference type="NCBI Taxonomy" id="1609272"/>
    <lineage>
        <taxon>Bacteria</taxon>
        <taxon>Bacillati</taxon>
        <taxon>Actinomycetota</taxon>
        <taxon>Actinomycetes</taxon>
        <taxon>Kitasatosporales</taxon>
        <taxon>Streptomycetaceae</taxon>
        <taxon>Streptomyces</taxon>
    </lineage>
</organism>
<evidence type="ECO:0000256" key="2">
    <source>
        <dbReference type="ARBA" id="ARBA00001913"/>
    </source>
</evidence>
<comment type="cofactor">
    <cofactor evidence="4">
        <name>Mn(2+)</name>
        <dbReference type="ChEBI" id="CHEBI:29035"/>
    </cofactor>
</comment>
<evidence type="ECO:0000256" key="4">
    <source>
        <dbReference type="ARBA" id="ARBA00001936"/>
    </source>
</evidence>
<dbReference type="InterPro" id="IPR001926">
    <property type="entry name" value="TrpB-like_PALP"/>
</dbReference>
<dbReference type="CDD" id="cd01562">
    <property type="entry name" value="Thr-dehyd"/>
    <property type="match status" value="1"/>
</dbReference>
<dbReference type="GO" id="GO:0005524">
    <property type="term" value="F:ATP binding"/>
    <property type="evidence" value="ECO:0007669"/>
    <property type="project" value="TreeGrafter"/>
</dbReference>
<evidence type="ECO:0000256" key="7">
    <source>
        <dbReference type="ARBA" id="ARBA00012096"/>
    </source>
</evidence>
<dbReference type="PANTHER" id="PTHR43050">
    <property type="entry name" value="SERINE / THREONINE RACEMASE FAMILY MEMBER"/>
    <property type="match status" value="1"/>
</dbReference>
<dbReference type="PANTHER" id="PTHR43050:SF1">
    <property type="entry name" value="SERINE RACEMASE"/>
    <property type="match status" value="1"/>
</dbReference>
<dbReference type="GO" id="GO:0030170">
    <property type="term" value="F:pyridoxal phosphate binding"/>
    <property type="evidence" value="ECO:0007669"/>
    <property type="project" value="InterPro"/>
</dbReference>
<comment type="caution">
    <text evidence="14">The sequence shown here is derived from an EMBL/GenBank/DDBJ whole genome shotgun (WGS) entry which is preliminary data.</text>
</comment>
<dbReference type="FunFam" id="3.40.50.1100:FF:000007">
    <property type="entry name" value="L-threonine dehydratase catabolic TdcB"/>
    <property type="match status" value="1"/>
</dbReference>
<dbReference type="SUPFAM" id="SSF53686">
    <property type="entry name" value="Tryptophan synthase beta subunit-like PLP-dependent enzymes"/>
    <property type="match status" value="1"/>
</dbReference>
<dbReference type="PROSITE" id="PS00165">
    <property type="entry name" value="DEHYDRATASE_SER_THR"/>
    <property type="match status" value="1"/>
</dbReference>
<reference evidence="14 15" key="1">
    <citation type="submission" date="2019-07" db="EMBL/GenBank/DDBJ databases">
        <title>New species of Amycolatopsis and Streptomyces.</title>
        <authorList>
            <person name="Duangmal K."/>
            <person name="Teo W.F.A."/>
            <person name="Lipun K."/>
        </authorList>
    </citation>
    <scope>NUCLEOTIDE SEQUENCE [LARGE SCALE GENOMIC DNA]</scope>
    <source>
        <strain evidence="14 15">NBRC 109810</strain>
    </source>
</reference>
<dbReference type="Proteomes" id="UP000325849">
    <property type="component" value="Unassembled WGS sequence"/>
</dbReference>
<dbReference type="RefSeq" id="WP_162469426.1">
    <property type="nucleotide sequence ID" value="NZ_VJZD01000180.1"/>
</dbReference>
<name>A0A5N8VLE1_9ACTN</name>
<dbReference type="AlphaFoldDB" id="A0A5N8VLE1"/>
<keyword evidence="8" id="KW-0460">Magnesium</keyword>
<evidence type="ECO:0000256" key="12">
    <source>
        <dbReference type="ARBA" id="ARBA00031427"/>
    </source>
</evidence>
<evidence type="ECO:0000256" key="8">
    <source>
        <dbReference type="ARBA" id="ARBA00022842"/>
    </source>
</evidence>
<keyword evidence="9" id="KW-0663">Pyridoxal phosphate</keyword>
<evidence type="ECO:0000259" key="13">
    <source>
        <dbReference type="Pfam" id="PF00291"/>
    </source>
</evidence>
<dbReference type="InterPro" id="IPR000634">
    <property type="entry name" value="Ser/Thr_deHydtase_PyrdxlP-BS"/>
</dbReference>
<evidence type="ECO:0000256" key="6">
    <source>
        <dbReference type="ARBA" id="ARBA00010869"/>
    </source>
</evidence>
<dbReference type="GO" id="GO:0004794">
    <property type="term" value="F:threonine deaminase activity"/>
    <property type="evidence" value="ECO:0007669"/>
    <property type="project" value="UniProtKB-EC"/>
</dbReference>
<dbReference type="EC" id="4.3.1.19" evidence="7"/>
<evidence type="ECO:0000256" key="9">
    <source>
        <dbReference type="ARBA" id="ARBA00022898"/>
    </source>
</evidence>
<evidence type="ECO:0000313" key="15">
    <source>
        <dbReference type="Proteomes" id="UP000325849"/>
    </source>
</evidence>
<comment type="similarity">
    <text evidence="6">Belongs to the serine/threonine dehydratase family.</text>
</comment>
<dbReference type="FunFam" id="3.40.50.1100:FF:000005">
    <property type="entry name" value="Threonine dehydratase catabolic"/>
    <property type="match status" value="1"/>
</dbReference>
<evidence type="ECO:0000256" key="1">
    <source>
        <dbReference type="ARBA" id="ARBA00001274"/>
    </source>
</evidence>
<accession>A0A5N8VLE1</accession>
<dbReference type="NCBIfam" id="NF005454">
    <property type="entry name" value="PRK07048.1"/>
    <property type="match status" value="1"/>
</dbReference>
<keyword evidence="15" id="KW-1185">Reference proteome</keyword>
<dbReference type="GO" id="GO:0003941">
    <property type="term" value="F:L-serine ammonia-lyase activity"/>
    <property type="evidence" value="ECO:0007669"/>
    <property type="project" value="TreeGrafter"/>
</dbReference>
<dbReference type="Gene3D" id="3.40.50.1100">
    <property type="match status" value="2"/>
</dbReference>
<evidence type="ECO:0000313" key="14">
    <source>
        <dbReference type="EMBL" id="MPY35809.1"/>
    </source>
</evidence>
<dbReference type="GO" id="GO:0030378">
    <property type="term" value="F:serine racemase activity"/>
    <property type="evidence" value="ECO:0007669"/>
    <property type="project" value="TreeGrafter"/>
</dbReference>
<comment type="function">
    <text evidence="11">Catalyzes the anaerobic formation of alpha-ketobutyrate and ammonia from threonine in a two-step reaction. The first step involved a dehydration of threonine and a production of enamine intermediates (aminocrotonate), which tautomerizes to its imine form (iminobutyrate). Both intermediates are unstable and short-lived. The second step is the nonenzymatic hydrolysis of the enamine/imine intermediates to form 2-ketobutyrate and free ammonia. In the low water environment of the cell, the second step is accelerated by RidA.</text>
</comment>
<evidence type="ECO:0000256" key="5">
    <source>
        <dbReference type="ARBA" id="ARBA00001946"/>
    </source>
</evidence>